<proteinExistence type="predicted"/>
<dbReference type="InterPro" id="IPR031044">
    <property type="entry name" value="Small_Trp_rich"/>
</dbReference>
<evidence type="ECO:0000256" key="1">
    <source>
        <dbReference type="SAM" id="Phobius"/>
    </source>
</evidence>
<keyword evidence="1" id="KW-1133">Transmembrane helix</keyword>
<dbReference type="RefSeq" id="WP_264891563.1">
    <property type="nucleotide sequence ID" value="NZ_CP110257.1"/>
</dbReference>
<dbReference type="NCBIfam" id="TIGR04438">
    <property type="entry name" value="small_Trp_rich"/>
    <property type="match status" value="1"/>
</dbReference>
<sequence length="80" mass="9473">MWFVALGLLLVLLKWAEFGVVASWSWWAVLAPFGVAVLWWAWADASGYTKRQQMRKIEERVAERRKKNLDALGLKERRRR</sequence>
<evidence type="ECO:0000313" key="2">
    <source>
        <dbReference type="EMBL" id="UZD53994.1"/>
    </source>
</evidence>
<accession>A0ABY6MPJ6</accession>
<keyword evidence="1" id="KW-0812">Transmembrane</keyword>
<dbReference type="EMBL" id="CP110257">
    <property type="protein sequence ID" value="UZD53994.1"/>
    <property type="molecule type" value="Genomic_DNA"/>
</dbReference>
<keyword evidence="3" id="KW-1185">Reference proteome</keyword>
<reference evidence="2" key="1">
    <citation type="submission" date="2022-10" db="EMBL/GenBank/DDBJ databases">
        <title>Complete genome sequence of Schlegelella aquatica LMG 23380.</title>
        <authorList>
            <person name="Musilova J."/>
            <person name="Kourilova X."/>
            <person name="Bezdicek M."/>
            <person name="Hermankova K."/>
            <person name="Obruca S."/>
            <person name="Sedlar K."/>
        </authorList>
    </citation>
    <scope>NUCLEOTIDE SEQUENCE</scope>
    <source>
        <strain evidence="2">LMG 23380</strain>
    </source>
</reference>
<dbReference type="Proteomes" id="UP001163266">
    <property type="component" value="Chromosome"/>
</dbReference>
<protein>
    <submittedName>
        <fullName evidence="2">TIGR04438 family Trp-rich protein</fullName>
    </submittedName>
</protein>
<gene>
    <name evidence="2" type="ORF">OMP39_09910</name>
</gene>
<organism evidence="2 3">
    <name type="scientific">Caldimonas aquatica</name>
    <dbReference type="NCBI Taxonomy" id="376175"/>
    <lineage>
        <taxon>Bacteria</taxon>
        <taxon>Pseudomonadati</taxon>
        <taxon>Pseudomonadota</taxon>
        <taxon>Betaproteobacteria</taxon>
        <taxon>Burkholderiales</taxon>
        <taxon>Sphaerotilaceae</taxon>
        <taxon>Caldimonas</taxon>
    </lineage>
</organism>
<evidence type="ECO:0000313" key="3">
    <source>
        <dbReference type="Proteomes" id="UP001163266"/>
    </source>
</evidence>
<name>A0ABY6MPJ6_9BURK</name>
<feature type="transmembrane region" description="Helical" evidence="1">
    <location>
        <begin position="26"/>
        <end position="45"/>
    </location>
</feature>
<keyword evidence="1" id="KW-0472">Membrane</keyword>